<proteinExistence type="predicted"/>
<dbReference type="EMBL" id="SCKG01000001">
    <property type="protein sequence ID" value="TDH17174.1"/>
    <property type="molecule type" value="Genomic_DNA"/>
</dbReference>
<dbReference type="AlphaFoldDB" id="A0A484DQ33"/>
<accession>A0A484DQ33</accession>
<name>A0A484DQ33_PERFV</name>
<gene>
    <name evidence="1" type="ORF">EPR50_G00005710</name>
</gene>
<evidence type="ECO:0000313" key="2">
    <source>
        <dbReference type="Proteomes" id="UP000295070"/>
    </source>
</evidence>
<sequence>MQNVHCGVAPCWLISHLNLDIKTNVSKHLIIDTVVLAPFFKTDVTMIDLPHEVLVTFYCTNSSKNLGQLL</sequence>
<evidence type="ECO:0000313" key="1">
    <source>
        <dbReference type="EMBL" id="TDH17174.1"/>
    </source>
</evidence>
<reference evidence="1 2" key="1">
    <citation type="submission" date="2019-01" db="EMBL/GenBank/DDBJ databases">
        <title>A chromosome-scale genome assembly of the yellow perch, Perca flavescens.</title>
        <authorList>
            <person name="Feron R."/>
            <person name="Morvezen R."/>
            <person name="Bestin A."/>
            <person name="Haffray P."/>
            <person name="Klopp C."/>
            <person name="Zahm M."/>
            <person name="Cabau C."/>
            <person name="Roques C."/>
            <person name="Donnadieu C."/>
            <person name="Bouchez O."/>
            <person name="Christie M."/>
            <person name="Larson W."/>
            <person name="Guiguen Y."/>
        </authorList>
    </citation>
    <scope>NUCLEOTIDE SEQUENCE [LARGE SCALE GENOMIC DNA]</scope>
    <source>
        <strain evidence="1">YP-PL-M2</strain>
        <tissue evidence="1">Blood</tissue>
    </source>
</reference>
<comment type="caution">
    <text evidence="1">The sequence shown here is derived from an EMBL/GenBank/DDBJ whole genome shotgun (WGS) entry which is preliminary data.</text>
</comment>
<protein>
    <submittedName>
        <fullName evidence="1">Uncharacterized protein</fullName>
    </submittedName>
</protein>
<keyword evidence="2" id="KW-1185">Reference proteome</keyword>
<dbReference type="Proteomes" id="UP000295070">
    <property type="component" value="Chromosome 1"/>
</dbReference>
<organism evidence="1 2">
    <name type="scientific">Perca flavescens</name>
    <name type="common">American yellow perch</name>
    <name type="synonym">Morone flavescens</name>
    <dbReference type="NCBI Taxonomy" id="8167"/>
    <lineage>
        <taxon>Eukaryota</taxon>
        <taxon>Metazoa</taxon>
        <taxon>Chordata</taxon>
        <taxon>Craniata</taxon>
        <taxon>Vertebrata</taxon>
        <taxon>Euteleostomi</taxon>
        <taxon>Actinopterygii</taxon>
        <taxon>Neopterygii</taxon>
        <taxon>Teleostei</taxon>
        <taxon>Neoteleostei</taxon>
        <taxon>Acanthomorphata</taxon>
        <taxon>Eupercaria</taxon>
        <taxon>Perciformes</taxon>
        <taxon>Percoidei</taxon>
        <taxon>Percidae</taxon>
        <taxon>Percinae</taxon>
        <taxon>Perca</taxon>
    </lineage>
</organism>